<accession>A0A0N7LPD1</accession>
<organism evidence="4 5">
    <name type="scientific">Ruegeria atlantica</name>
    <dbReference type="NCBI Taxonomy" id="81569"/>
    <lineage>
        <taxon>Bacteria</taxon>
        <taxon>Pseudomonadati</taxon>
        <taxon>Pseudomonadota</taxon>
        <taxon>Alphaproteobacteria</taxon>
        <taxon>Rhodobacterales</taxon>
        <taxon>Roseobacteraceae</taxon>
        <taxon>Ruegeria</taxon>
    </lineage>
</organism>
<dbReference type="InterPro" id="IPR001638">
    <property type="entry name" value="Solute-binding_3/MltF_N"/>
</dbReference>
<evidence type="ECO:0000256" key="1">
    <source>
        <dbReference type="ARBA" id="ARBA00022729"/>
    </source>
</evidence>
<dbReference type="SMART" id="SM00062">
    <property type="entry name" value="PBPb"/>
    <property type="match status" value="1"/>
</dbReference>
<dbReference type="AlphaFoldDB" id="A0A0N7LPD1"/>
<dbReference type="Gene3D" id="3.40.190.10">
    <property type="entry name" value="Periplasmic binding protein-like II"/>
    <property type="match status" value="2"/>
</dbReference>
<keyword evidence="5" id="KW-1185">Reference proteome</keyword>
<protein>
    <submittedName>
        <fullName evidence="4">ABC transporter arginine-binding protein 1</fullName>
    </submittedName>
</protein>
<dbReference type="RefSeq" id="WP_058274820.1">
    <property type="nucleotide sequence ID" value="NZ_CYPS01000057.1"/>
</dbReference>
<dbReference type="Pfam" id="PF00497">
    <property type="entry name" value="SBP_bac_3"/>
    <property type="match status" value="1"/>
</dbReference>
<reference evidence="5" key="1">
    <citation type="submission" date="2015-09" db="EMBL/GenBank/DDBJ databases">
        <authorList>
            <person name="Rodrigo-Torres L."/>
            <person name="Arahal D.R."/>
        </authorList>
    </citation>
    <scope>NUCLEOTIDE SEQUENCE [LARGE SCALE GENOMIC DNA]</scope>
    <source>
        <strain evidence="5">CECT 4293</strain>
    </source>
</reference>
<evidence type="ECO:0000313" key="5">
    <source>
        <dbReference type="Proteomes" id="UP000050786"/>
    </source>
</evidence>
<proteinExistence type="predicted"/>
<evidence type="ECO:0000256" key="2">
    <source>
        <dbReference type="SAM" id="SignalP"/>
    </source>
</evidence>
<dbReference type="EMBL" id="CYPS01000057">
    <property type="protein sequence ID" value="CUH44884.1"/>
    <property type="molecule type" value="Genomic_DNA"/>
</dbReference>
<evidence type="ECO:0000313" key="4">
    <source>
        <dbReference type="EMBL" id="CUH44884.1"/>
    </source>
</evidence>
<keyword evidence="1 2" id="KW-0732">Signal</keyword>
<gene>
    <name evidence="4" type="primary">artJ</name>
    <name evidence="4" type="ORF">RUM4293_03793</name>
</gene>
<dbReference type="PANTHER" id="PTHR35936:SF19">
    <property type="entry name" value="AMINO-ACID-BINDING PROTEIN YXEM-RELATED"/>
    <property type="match status" value="1"/>
</dbReference>
<evidence type="ECO:0000259" key="3">
    <source>
        <dbReference type="SMART" id="SM00062"/>
    </source>
</evidence>
<name>A0A0N7LPD1_9RHOB</name>
<feature type="domain" description="Solute-binding protein family 3/N-terminal" evidence="3">
    <location>
        <begin position="22"/>
        <end position="235"/>
    </location>
</feature>
<dbReference type="Proteomes" id="UP000050786">
    <property type="component" value="Unassembled WGS sequence"/>
</dbReference>
<dbReference type="SUPFAM" id="SSF53850">
    <property type="entry name" value="Periplasmic binding protein-like II"/>
    <property type="match status" value="1"/>
</dbReference>
<feature type="chain" id="PRO_5006015468" evidence="2">
    <location>
        <begin position="21"/>
        <end position="237"/>
    </location>
</feature>
<feature type="signal peptide" evidence="2">
    <location>
        <begin position="1"/>
        <end position="20"/>
    </location>
</feature>
<sequence length="237" mass="25292">MKNLILTTAALALSAGMAMADTIRMGTEGAYPPWNFINDAGEIDGFERELGDELCKRANLECEWVKNDWDSIIPNLVSGNYDVIIAGMSITDERDEVIDFTQNYTPPDPSAYVATSDDVDVANGVVAAQTGTIQAGYIAESGATLVEFASPEETIAAVRNGEADAVLADKSFLAPIADEDADLRFVAEDVPLGGGVGIGVRESDGDLKEKLNTAIQSMKDDGSLNELITKWEVSSTF</sequence>
<dbReference type="PANTHER" id="PTHR35936">
    <property type="entry name" value="MEMBRANE-BOUND LYTIC MUREIN TRANSGLYCOSYLASE F"/>
    <property type="match status" value="1"/>
</dbReference>